<evidence type="ECO:0000256" key="1">
    <source>
        <dbReference type="SAM" id="Phobius"/>
    </source>
</evidence>
<keyword evidence="1" id="KW-0472">Membrane</keyword>
<evidence type="ECO:0000313" key="3">
    <source>
        <dbReference type="Proteomes" id="UP000016932"/>
    </source>
</evidence>
<name>N1Q840_PSEFD</name>
<keyword evidence="3" id="KW-1185">Reference proteome</keyword>
<evidence type="ECO:0000313" key="2">
    <source>
        <dbReference type="EMBL" id="EME89000.1"/>
    </source>
</evidence>
<sequence>MDLRLSGRAFSRSAAVGMIPGLSMMMMMIGRPPRMVMMGGDVQGACCVRMNDPKPIHPRTTTQHFEEATFTHDHFTMLKKPTMLKRRVLGVFRNLEKLDFSFKRTHLVDKKRLSLLWIELLLVRRGNIYHSEAITYHSTSRYRTVRWTKVCRLQSGALPILIVYDLPATWHSLSSTTLPLRRQKCLEASPAYQFAFVDLHRSVTWSMESMASPLLDTILIWPHLRSPNKHPSDLLLLDAYQPGLNDNLPDVLDNQSAIAHQKI</sequence>
<dbReference type="Proteomes" id="UP000016932">
    <property type="component" value="Unassembled WGS sequence"/>
</dbReference>
<reference evidence="2 3" key="1">
    <citation type="journal article" date="2012" name="PLoS Pathog.">
        <title>Diverse lifestyles and strategies of plant pathogenesis encoded in the genomes of eighteen Dothideomycetes fungi.</title>
        <authorList>
            <person name="Ohm R.A."/>
            <person name="Feau N."/>
            <person name="Henrissat B."/>
            <person name="Schoch C.L."/>
            <person name="Horwitz B.A."/>
            <person name="Barry K.W."/>
            <person name="Condon B.J."/>
            <person name="Copeland A.C."/>
            <person name="Dhillon B."/>
            <person name="Glaser F."/>
            <person name="Hesse C.N."/>
            <person name="Kosti I."/>
            <person name="LaButti K."/>
            <person name="Lindquist E.A."/>
            <person name="Lucas S."/>
            <person name="Salamov A.A."/>
            <person name="Bradshaw R.E."/>
            <person name="Ciuffetti L."/>
            <person name="Hamelin R.C."/>
            <person name="Kema G.H.J."/>
            <person name="Lawrence C."/>
            <person name="Scott J.A."/>
            <person name="Spatafora J.W."/>
            <person name="Turgeon B.G."/>
            <person name="de Wit P.J.G.M."/>
            <person name="Zhong S."/>
            <person name="Goodwin S.B."/>
            <person name="Grigoriev I.V."/>
        </authorList>
    </citation>
    <scope>NUCLEOTIDE SEQUENCE [LARGE SCALE GENOMIC DNA]</scope>
    <source>
        <strain evidence="2 3">CIRAD86</strain>
    </source>
</reference>
<dbReference type="RefSeq" id="XP_007921811.1">
    <property type="nucleotide sequence ID" value="XM_007923620.1"/>
</dbReference>
<dbReference type="EMBL" id="KB446555">
    <property type="protein sequence ID" value="EME89000.1"/>
    <property type="molecule type" value="Genomic_DNA"/>
</dbReference>
<feature type="transmembrane region" description="Helical" evidence="1">
    <location>
        <begin position="12"/>
        <end position="29"/>
    </location>
</feature>
<keyword evidence="1" id="KW-0812">Transmembrane</keyword>
<dbReference type="HOGENOM" id="CLU_1058156_0_0_1"/>
<keyword evidence="1" id="KW-1133">Transmembrane helix</keyword>
<dbReference type="KEGG" id="pfj:MYCFIDRAFT_170538"/>
<dbReference type="AlphaFoldDB" id="N1Q840"/>
<accession>N1Q840</accession>
<dbReference type="GeneID" id="19332508"/>
<proteinExistence type="predicted"/>
<protein>
    <submittedName>
        <fullName evidence="2">Uncharacterized protein</fullName>
    </submittedName>
</protein>
<dbReference type="VEuPathDB" id="FungiDB:MYCFIDRAFT_170538"/>
<organism evidence="2 3">
    <name type="scientific">Pseudocercospora fijiensis (strain CIRAD86)</name>
    <name type="common">Black leaf streak disease fungus</name>
    <name type="synonym">Mycosphaerella fijiensis</name>
    <dbReference type="NCBI Taxonomy" id="383855"/>
    <lineage>
        <taxon>Eukaryota</taxon>
        <taxon>Fungi</taxon>
        <taxon>Dikarya</taxon>
        <taxon>Ascomycota</taxon>
        <taxon>Pezizomycotina</taxon>
        <taxon>Dothideomycetes</taxon>
        <taxon>Dothideomycetidae</taxon>
        <taxon>Mycosphaerellales</taxon>
        <taxon>Mycosphaerellaceae</taxon>
        <taxon>Pseudocercospora</taxon>
    </lineage>
</organism>
<gene>
    <name evidence="2" type="ORF">MYCFIDRAFT_170538</name>
</gene>